<name>A0A1Y5FFW7_9BACT</name>
<dbReference type="EMBL" id="MAAO01000005">
    <property type="protein sequence ID" value="OUR97755.1"/>
    <property type="molecule type" value="Genomic_DNA"/>
</dbReference>
<dbReference type="Gene3D" id="3.40.50.10540">
    <property type="entry name" value="Crotonobetainyl-coa:carnitine coa-transferase, domain 1"/>
    <property type="match status" value="1"/>
</dbReference>
<dbReference type="InterPro" id="IPR023606">
    <property type="entry name" value="CoA-Trfase_III_dom_1_sf"/>
</dbReference>
<dbReference type="SUPFAM" id="SSF89796">
    <property type="entry name" value="CoA-transferase family III (CaiB/BaiF)"/>
    <property type="match status" value="1"/>
</dbReference>
<dbReference type="InterPro" id="IPR044855">
    <property type="entry name" value="CoA-Trfase_III_dom3_sf"/>
</dbReference>
<proteinExistence type="predicted"/>
<reference evidence="2" key="1">
    <citation type="journal article" date="2017" name="Proc. Natl. Acad. Sci. U.S.A.">
        <title>Simulation of Deepwater Horizon oil plume reveals substrate specialization within a complex community of hydrocarbon-degraders.</title>
        <authorList>
            <person name="Hu P."/>
            <person name="Dubinsky E.A."/>
            <person name="Probst A.J."/>
            <person name="Wang J."/>
            <person name="Sieber C.M.K."/>
            <person name="Tom L.M."/>
            <person name="Gardinali P."/>
            <person name="Banfield J.F."/>
            <person name="Atlas R.M."/>
            <person name="Andersen G.L."/>
        </authorList>
    </citation>
    <scope>NUCLEOTIDE SEQUENCE [LARGE SCALE GENOMIC DNA]</scope>
</reference>
<protein>
    <recommendedName>
        <fullName evidence="3">CoA transferase</fullName>
    </recommendedName>
</protein>
<gene>
    <name evidence="1" type="ORF">A9Q84_06025</name>
</gene>
<dbReference type="Gene3D" id="3.30.1540.10">
    <property type="entry name" value="formyl-coa transferase, domain 3"/>
    <property type="match status" value="1"/>
</dbReference>
<sequence>MTKLLEGFTVLDFTHRLPGPLAGKILVGLGAKVIKVEDIVFKDPFIEGLFCEFDESFPHWYEELNNQKELVRLDFKSDKIKDEIHDLLKNADGILTGLPPKVQKILGIDETSLKEKNLAIAVIEMLASKEHKNAMHDLNALAMTGLLALHIEGRTEPIISPPFLPIAGIAFGHKAATDLLAAMLDVKRKEVTVVHQTYLFESTDEIFSAFWPKKSRTRSKFLHNGLYPCYGLYKTRDGKYVALAAVEEKFWLKFCEIFKLDITPMKRFFTEDQTIFNEISKCFLSLDQSEIDEMIRDEDFCLSLI</sequence>
<dbReference type="Proteomes" id="UP000196531">
    <property type="component" value="Unassembled WGS sequence"/>
</dbReference>
<organism evidence="1 2">
    <name type="scientific">Halobacteriovorax marinus</name>
    <dbReference type="NCBI Taxonomy" id="97084"/>
    <lineage>
        <taxon>Bacteria</taxon>
        <taxon>Pseudomonadati</taxon>
        <taxon>Bdellovibrionota</taxon>
        <taxon>Bacteriovoracia</taxon>
        <taxon>Bacteriovoracales</taxon>
        <taxon>Halobacteriovoraceae</taxon>
        <taxon>Halobacteriovorax</taxon>
    </lineage>
</organism>
<evidence type="ECO:0000313" key="2">
    <source>
        <dbReference type="Proteomes" id="UP000196531"/>
    </source>
</evidence>
<accession>A0A1Y5FFW7</accession>
<dbReference type="InterPro" id="IPR003673">
    <property type="entry name" value="CoA-Trfase_fam_III"/>
</dbReference>
<evidence type="ECO:0000313" key="1">
    <source>
        <dbReference type="EMBL" id="OUR97755.1"/>
    </source>
</evidence>
<evidence type="ECO:0008006" key="3">
    <source>
        <dbReference type="Google" id="ProtNLM"/>
    </source>
</evidence>
<comment type="caution">
    <text evidence="1">The sequence shown here is derived from an EMBL/GenBank/DDBJ whole genome shotgun (WGS) entry which is preliminary data.</text>
</comment>
<dbReference type="AlphaFoldDB" id="A0A1Y5FFW7"/>
<dbReference type="GO" id="GO:0003824">
    <property type="term" value="F:catalytic activity"/>
    <property type="evidence" value="ECO:0007669"/>
    <property type="project" value="InterPro"/>
</dbReference>
<dbReference type="InterPro" id="IPR050509">
    <property type="entry name" value="CoA-transferase_III"/>
</dbReference>
<dbReference type="Pfam" id="PF02515">
    <property type="entry name" value="CoA_transf_3"/>
    <property type="match status" value="1"/>
</dbReference>
<dbReference type="PANTHER" id="PTHR48228">
    <property type="entry name" value="SUCCINYL-COA--D-CITRAMALATE COA-TRANSFERASE"/>
    <property type="match status" value="1"/>
</dbReference>
<dbReference type="PANTHER" id="PTHR48228:SF5">
    <property type="entry name" value="ALPHA-METHYLACYL-COA RACEMASE"/>
    <property type="match status" value="1"/>
</dbReference>